<gene>
    <name evidence="4" type="ORF">Pme01_27400</name>
</gene>
<dbReference type="SUPFAM" id="SSF52317">
    <property type="entry name" value="Class I glutamine amidotransferase-like"/>
    <property type="match status" value="1"/>
</dbReference>
<dbReference type="PROSITE" id="PS51175">
    <property type="entry name" value="CBM6"/>
    <property type="match status" value="1"/>
</dbReference>
<proteinExistence type="predicted"/>
<dbReference type="Pfam" id="PF03422">
    <property type="entry name" value="CBM_6"/>
    <property type="match status" value="1"/>
</dbReference>
<dbReference type="InterPro" id="IPR008979">
    <property type="entry name" value="Galactose-bd-like_sf"/>
</dbReference>
<dbReference type="InterPro" id="IPR029010">
    <property type="entry name" value="ThuA-like"/>
</dbReference>
<evidence type="ECO:0000256" key="1">
    <source>
        <dbReference type="ARBA" id="ARBA00022729"/>
    </source>
</evidence>
<evidence type="ECO:0000313" key="5">
    <source>
        <dbReference type="Proteomes" id="UP000599074"/>
    </source>
</evidence>
<reference evidence="4" key="1">
    <citation type="submission" date="2021-01" db="EMBL/GenBank/DDBJ databases">
        <title>Whole genome shotgun sequence of Planosporangium mesophilum NBRC 109066.</title>
        <authorList>
            <person name="Komaki H."/>
            <person name="Tamura T."/>
        </authorList>
    </citation>
    <scope>NUCLEOTIDE SEQUENCE</scope>
    <source>
        <strain evidence="4">NBRC 109066</strain>
    </source>
</reference>
<dbReference type="GO" id="GO:0016787">
    <property type="term" value="F:hydrolase activity"/>
    <property type="evidence" value="ECO:0007669"/>
    <property type="project" value="InterPro"/>
</dbReference>
<dbReference type="AlphaFoldDB" id="A0A8J3TAQ3"/>
<dbReference type="CDD" id="cd04084">
    <property type="entry name" value="CBM6_xylanase-like"/>
    <property type="match status" value="1"/>
</dbReference>
<dbReference type="PANTHER" id="PTHR40469">
    <property type="entry name" value="SECRETED GLYCOSYL HYDROLASE"/>
    <property type="match status" value="1"/>
</dbReference>
<dbReference type="Proteomes" id="UP000599074">
    <property type="component" value="Unassembled WGS sequence"/>
</dbReference>
<dbReference type="PANTHER" id="PTHR40469:SF2">
    <property type="entry name" value="GALACTOSE-BINDING DOMAIN-LIKE SUPERFAMILY PROTEIN"/>
    <property type="match status" value="1"/>
</dbReference>
<evidence type="ECO:0000313" key="4">
    <source>
        <dbReference type="EMBL" id="GII23143.1"/>
    </source>
</evidence>
<sequence>MNRLPRWRLLAATAAAVLTIFTLAPCATATDGAYNVLVFSKTAGFRHDSIPAGIQALRELGAAGNFTVDATEDSAVFTGDNLSRYQAVVFLNTTGDVLTDPQQTALESYVKGGGGWVGVHSAADTEYDWPFYGELVGAWFRSHPAIQDATVRVSDRAHPATAHLEPTWQRNDEWYNYRTNPRPDLHVLANLDESTYSGGDMGDHPTAWCHPEGNGRAFYTGGGHTIASYSEPAFRQHLLGGVRYAAGKAHADCRPENGYTALYNGSTAGWTQSGPGSFSNSDATLTSVGGMGLLWYSARKVASYSLKLDWKLRGDDNSGVYVGIPDSADPVNAAIDKGYEIQIDATDSPDRTTGAIYGFQSADLVVRDANLNPPGEWNTYEITVDGPRQNIQVYLNGVKINDFTSTDPGRDISAGYVGIQNHGDADEVSFRNIRIRETGGGGTPGPTTIQAENWSSASGVQTYPHAPAHNGTVLGFVDPGDWAAYDGVDLTGVTSLTARVASPGPSGDAGIEIRAGGTTGTRLGVATVPATGGWESCRDIPVTLSDVPSGSQSLYLVFTGGGFDVDDFTLNGGGSGRTGS</sequence>
<feature type="domain" description="CBM6" evidence="3">
    <location>
        <begin position="447"/>
        <end position="571"/>
    </location>
</feature>
<dbReference type="Gene3D" id="3.40.50.880">
    <property type="match status" value="1"/>
</dbReference>
<dbReference type="RefSeq" id="WP_168115752.1">
    <property type="nucleotide sequence ID" value="NZ_BOON01000024.1"/>
</dbReference>
<dbReference type="Gene3D" id="2.60.120.260">
    <property type="entry name" value="Galactose-binding domain-like"/>
    <property type="match status" value="1"/>
</dbReference>
<organism evidence="4 5">
    <name type="scientific">Planosporangium mesophilum</name>
    <dbReference type="NCBI Taxonomy" id="689768"/>
    <lineage>
        <taxon>Bacteria</taxon>
        <taxon>Bacillati</taxon>
        <taxon>Actinomycetota</taxon>
        <taxon>Actinomycetes</taxon>
        <taxon>Micromonosporales</taxon>
        <taxon>Micromonosporaceae</taxon>
        <taxon>Planosporangium</taxon>
    </lineage>
</organism>
<dbReference type="InterPro" id="IPR010496">
    <property type="entry name" value="AL/BT2_dom"/>
</dbReference>
<comment type="caution">
    <text evidence="4">The sequence shown here is derived from an EMBL/GenBank/DDBJ whole genome shotgun (WGS) entry which is preliminary data.</text>
</comment>
<dbReference type="Gene3D" id="2.60.120.560">
    <property type="entry name" value="Exo-inulinase, domain 1"/>
    <property type="match status" value="1"/>
</dbReference>
<keyword evidence="5" id="KW-1185">Reference proteome</keyword>
<accession>A0A8J3TAQ3</accession>
<name>A0A8J3TAQ3_9ACTN</name>
<dbReference type="Pfam" id="PF06439">
    <property type="entry name" value="3keto-disac_hyd"/>
    <property type="match status" value="1"/>
</dbReference>
<feature type="chain" id="PRO_5035171115" description="CBM6 domain-containing protein" evidence="2">
    <location>
        <begin position="30"/>
        <end position="580"/>
    </location>
</feature>
<dbReference type="GO" id="GO:0030246">
    <property type="term" value="F:carbohydrate binding"/>
    <property type="evidence" value="ECO:0007669"/>
    <property type="project" value="InterPro"/>
</dbReference>
<dbReference type="InterPro" id="IPR005084">
    <property type="entry name" value="CBM6"/>
</dbReference>
<dbReference type="Pfam" id="PF06283">
    <property type="entry name" value="ThuA"/>
    <property type="match status" value="1"/>
</dbReference>
<evidence type="ECO:0000259" key="3">
    <source>
        <dbReference type="PROSITE" id="PS51175"/>
    </source>
</evidence>
<dbReference type="SUPFAM" id="SSF49785">
    <property type="entry name" value="Galactose-binding domain-like"/>
    <property type="match status" value="1"/>
</dbReference>
<feature type="signal peptide" evidence="2">
    <location>
        <begin position="1"/>
        <end position="29"/>
    </location>
</feature>
<protein>
    <recommendedName>
        <fullName evidence="3">CBM6 domain-containing protein</fullName>
    </recommendedName>
</protein>
<keyword evidence="1 2" id="KW-0732">Signal</keyword>
<dbReference type="EMBL" id="BOON01000024">
    <property type="protein sequence ID" value="GII23143.1"/>
    <property type="molecule type" value="Genomic_DNA"/>
</dbReference>
<dbReference type="SMART" id="SM00606">
    <property type="entry name" value="CBD_IV"/>
    <property type="match status" value="1"/>
</dbReference>
<dbReference type="InterPro" id="IPR029062">
    <property type="entry name" value="Class_I_gatase-like"/>
</dbReference>
<dbReference type="InterPro" id="IPR006584">
    <property type="entry name" value="Cellulose-bd_IV"/>
</dbReference>
<evidence type="ECO:0000256" key="2">
    <source>
        <dbReference type="SAM" id="SignalP"/>
    </source>
</evidence>